<dbReference type="Gene3D" id="3.90.1200.10">
    <property type="match status" value="1"/>
</dbReference>
<dbReference type="PROSITE" id="PS51465">
    <property type="entry name" value="KAZAL_2"/>
    <property type="match status" value="1"/>
</dbReference>
<dbReference type="GO" id="GO:0043252">
    <property type="term" value="P:sodium-independent organic anion transport"/>
    <property type="evidence" value="ECO:0000318"/>
    <property type="project" value="GO_Central"/>
</dbReference>
<dbReference type="InterPro" id="IPR002350">
    <property type="entry name" value="Kazal_dom"/>
</dbReference>
<dbReference type="PANTHER" id="PTHR11388:SF153">
    <property type="entry name" value="SOLUTE CARRIER ORGANIC ANION TRANSPORTER FAMILY MEMBER"/>
    <property type="match status" value="1"/>
</dbReference>
<gene>
    <name evidence="8" type="primary">WBGene00098784</name>
</gene>
<keyword evidence="5" id="KW-1133">Transmembrane helix</keyword>
<keyword evidence="3" id="KW-1003">Cell membrane</keyword>
<dbReference type="EnsemblMetazoa" id="PPA09230.1">
    <property type="protein sequence ID" value="PPA09230.1"/>
    <property type="gene ID" value="WBGene00098784"/>
</dbReference>
<evidence type="ECO:0000256" key="4">
    <source>
        <dbReference type="ARBA" id="ARBA00022692"/>
    </source>
</evidence>
<evidence type="ECO:0000256" key="5">
    <source>
        <dbReference type="ARBA" id="ARBA00022989"/>
    </source>
</evidence>
<dbReference type="NCBIfam" id="TIGR00805">
    <property type="entry name" value="oat"/>
    <property type="match status" value="1"/>
</dbReference>
<dbReference type="Gene3D" id="1.20.1250.20">
    <property type="entry name" value="MFS general substrate transporter like domains"/>
    <property type="match status" value="1"/>
</dbReference>
<evidence type="ECO:0000313" key="8">
    <source>
        <dbReference type="EnsemblMetazoa" id="PPA09230.1"/>
    </source>
</evidence>
<dbReference type="Proteomes" id="UP000005239">
    <property type="component" value="Unassembled WGS sequence"/>
</dbReference>
<reference evidence="8" key="2">
    <citation type="submission" date="2022-06" db="UniProtKB">
        <authorList>
            <consortium name="EnsemblMetazoa"/>
        </authorList>
    </citation>
    <scope>IDENTIFICATION</scope>
    <source>
        <strain evidence="8">PS312</strain>
    </source>
</reference>
<evidence type="ECO:0000313" key="9">
    <source>
        <dbReference type="Proteomes" id="UP000005239"/>
    </source>
</evidence>
<dbReference type="PANTHER" id="PTHR11388">
    <property type="entry name" value="ORGANIC ANION TRANSPORTER"/>
    <property type="match status" value="1"/>
</dbReference>
<keyword evidence="7" id="KW-1015">Disulfide bond</keyword>
<dbReference type="InterPro" id="IPR020846">
    <property type="entry name" value="MFS_dom"/>
</dbReference>
<proteinExistence type="inferred from homology"/>
<keyword evidence="9" id="KW-1185">Reference proteome</keyword>
<dbReference type="Gene3D" id="3.30.200.20">
    <property type="entry name" value="Phosphorylase Kinase, domain 1"/>
    <property type="match status" value="1"/>
</dbReference>
<keyword evidence="6" id="KW-0472">Membrane</keyword>
<dbReference type="GO" id="GO:0015347">
    <property type="term" value="F:sodium-independent organic anion transmembrane transporter activity"/>
    <property type="evidence" value="ECO:0000318"/>
    <property type="project" value="GO_Central"/>
</dbReference>
<evidence type="ECO:0000256" key="2">
    <source>
        <dbReference type="ARBA" id="ARBA00009657"/>
    </source>
</evidence>
<reference evidence="9" key="1">
    <citation type="journal article" date="2008" name="Nat. Genet.">
        <title>The Pristionchus pacificus genome provides a unique perspective on nematode lifestyle and parasitism.</title>
        <authorList>
            <person name="Dieterich C."/>
            <person name="Clifton S.W."/>
            <person name="Schuster L.N."/>
            <person name="Chinwalla A."/>
            <person name="Delehaunty K."/>
            <person name="Dinkelacker I."/>
            <person name="Fulton L."/>
            <person name="Fulton R."/>
            <person name="Godfrey J."/>
            <person name="Minx P."/>
            <person name="Mitreva M."/>
            <person name="Roeseler W."/>
            <person name="Tian H."/>
            <person name="Witte H."/>
            <person name="Yang S.P."/>
            <person name="Wilson R.K."/>
            <person name="Sommer R.J."/>
        </authorList>
    </citation>
    <scope>NUCLEOTIDE SEQUENCE [LARGE SCALE GENOMIC DNA]</scope>
    <source>
        <strain evidence="9">PS312</strain>
    </source>
</reference>
<dbReference type="InterPro" id="IPR036259">
    <property type="entry name" value="MFS_trans_sf"/>
</dbReference>
<organism evidence="8 9">
    <name type="scientific">Pristionchus pacificus</name>
    <name type="common">Parasitic nematode worm</name>
    <dbReference type="NCBI Taxonomy" id="54126"/>
    <lineage>
        <taxon>Eukaryota</taxon>
        <taxon>Metazoa</taxon>
        <taxon>Ecdysozoa</taxon>
        <taxon>Nematoda</taxon>
        <taxon>Chromadorea</taxon>
        <taxon>Rhabditida</taxon>
        <taxon>Rhabditina</taxon>
        <taxon>Diplogasteromorpha</taxon>
        <taxon>Diplogasteroidea</taxon>
        <taxon>Neodiplogasteridae</taxon>
        <taxon>Pristionchus</taxon>
    </lineage>
</organism>
<dbReference type="FunFam" id="1.20.1250.20:FF:000528">
    <property type="entry name" value="Solute carrier organic anion transporter family member"/>
    <property type="match status" value="1"/>
</dbReference>
<evidence type="ECO:0000256" key="3">
    <source>
        <dbReference type="ARBA" id="ARBA00022475"/>
    </source>
</evidence>
<dbReference type="GO" id="GO:0016323">
    <property type="term" value="C:basolateral plasma membrane"/>
    <property type="evidence" value="ECO:0000318"/>
    <property type="project" value="GO_Central"/>
</dbReference>
<accession>A0A2A6BJN3</accession>
<dbReference type="PROSITE" id="PS50850">
    <property type="entry name" value="MFS"/>
    <property type="match status" value="1"/>
</dbReference>
<dbReference type="InterPro" id="IPR011009">
    <property type="entry name" value="Kinase-like_dom_sf"/>
</dbReference>
<dbReference type="SUPFAM" id="SSF103473">
    <property type="entry name" value="MFS general substrate transporter"/>
    <property type="match status" value="1"/>
</dbReference>
<dbReference type="AlphaFoldDB" id="A0A2A6BJN3"/>
<comment type="subcellular location">
    <subcellularLocation>
        <location evidence="1">Cell membrane</location>
        <topology evidence="1">Multi-pass membrane protein</topology>
    </subcellularLocation>
</comment>
<dbReference type="CDD" id="cd05157">
    <property type="entry name" value="ETNK_euk"/>
    <property type="match status" value="1"/>
</dbReference>
<protein>
    <submittedName>
        <fullName evidence="8">Phosphotransferase</fullName>
    </submittedName>
</protein>
<name>A0A2A6BJN3_PRIPA</name>
<evidence type="ECO:0000256" key="6">
    <source>
        <dbReference type="ARBA" id="ARBA00023136"/>
    </source>
</evidence>
<evidence type="ECO:0000256" key="7">
    <source>
        <dbReference type="ARBA" id="ARBA00023157"/>
    </source>
</evidence>
<sequence>MPIDANVKTSRVLVFFFSLPTFEHFSQLRNRSHGDLSFIVYFSSYSDENYDREKEAIINQKTNNRIFIENCRNRCVFSLPLFFPSLSLFHASSSLLLSVPSLLPRFSPYSRPSILKRVHEMAQALLRKDRSPSKGSCMESFARFPVYITCICANAIFQGMIVNGFISTSISSIEKRFNLSSTKSGIFSATYDVAVAVMLIPLSIYSKRINKSKVIGVGMILVGLGSLCIVIPQFSEGNYSVGSLQSDHCDPTRDDSCMEQPVSDWAFPILLASQLLVGVGAAPLFTYGYSCIDEFDAHKRTGKNMALFMGVSTLGPAVGFIGGGYLLKLWGDIGKTDYRELGVVGTQDSRWYGAWWIGFVIAGIGCILAAIPMCFFPRKLYDTEERKKDDVALTHKKLDVDYSGDKWEYFKTFQLFLYNRTCMSLIAMQTFESLVMNGYITFIPKLFENLFGYSSSWSAMLTGIIVVPMGVLGNCIGALLAGKTSHSFTSMMKTTIVLNLIVVACSSVLFLRCDERPIAGINRGWSNSSIGTTCTANCECDRIFNPVCDKRSGVSFFSPCHAGCQRPLDHLTALDWSGCTCPDSSHVSKGWCTVDCNITQVMFFTIFAIMAATIFSGGPLLQNASLRVVSFDHRDQFICFGWMWMRVFGSIPGAVVFGMLIDTTCLHWMKDCGDSQKCVVYDTTKLSLYTFLFTIITKLAVLLAQISAWKSYVPIEGCSALKCIQCNTDEEFYSDVERQNCIDGRLSSAPCLNSTICVTVYYQFFDNYFDAIMGRDAYGHRILSRRCGHQWEISCNLYEYPKMIEVTEETGASEAISRMKRTAKEPSLVRLCTSTCDGRECFLSSSNGKPINILILFLIYILIQERRERKARQLRESSERKEGECVSHLRLFLPFLPFVSLTLLTQLVMESLELYDVSLPVEDITACKDIARILSCTIRPDWSVDMLETEVFTNGITNKIFSVFHKENRDDRLVYRVFGHGTDRIIDRKKELEQWLKLSAVGLAAKIIGRFHNGIVCEYLPGEPLKLHQLQWKDVQCAIAEVMSRMHELTIGGTPCTFPKMNQFLDNLRPDFGRNQERFDKEFPSVNLRSLVSELEKKIVAQNAGVAFCHNDLLIHNILVEDTASKKPNNGAAKTTEGAKKHNVRLTFIDYEYADANYELFDIANHFNEWAGVEDLDYSRCPDEIVKRHFIEHYYSCRTGEKVDIDTVMKQLPLFEAASHLFWATWALVQCQNSTIKFDYLGYASSRFAQYKLKLSQYESS</sequence>
<dbReference type="InterPro" id="IPR004156">
    <property type="entry name" value="OATP"/>
</dbReference>
<dbReference type="SUPFAM" id="SSF56112">
    <property type="entry name" value="Protein kinase-like (PK-like)"/>
    <property type="match status" value="1"/>
</dbReference>
<keyword evidence="4" id="KW-0812">Transmembrane</keyword>
<evidence type="ECO:0000256" key="1">
    <source>
        <dbReference type="ARBA" id="ARBA00004651"/>
    </source>
</evidence>
<dbReference type="Pfam" id="PF01633">
    <property type="entry name" value="Choline_kinase"/>
    <property type="match status" value="1"/>
</dbReference>
<dbReference type="Pfam" id="PF03137">
    <property type="entry name" value="OATP"/>
    <property type="match status" value="1"/>
</dbReference>
<accession>A0A8R1YC05</accession>
<comment type="similarity">
    <text evidence="2">Belongs to the organo anion transporter (TC 2.A.60) family.</text>
</comment>